<keyword evidence="14 18" id="KW-0472">Membrane</keyword>
<dbReference type="InterPro" id="IPR002119">
    <property type="entry name" value="Histone_H2A"/>
</dbReference>
<dbReference type="PRINTS" id="PR00620">
    <property type="entry name" value="HISTONEH2A"/>
</dbReference>
<dbReference type="OrthoDB" id="29558at2759"/>
<dbReference type="Gene3D" id="1.10.20.10">
    <property type="entry name" value="Histone, subunit A"/>
    <property type="match status" value="1"/>
</dbReference>
<dbReference type="CDD" id="cd00074">
    <property type="entry name" value="HFD_H2A"/>
    <property type="match status" value="1"/>
</dbReference>
<keyword evidence="10" id="KW-0256">Endoplasmic reticulum</keyword>
<feature type="region of interest" description="Disordered" evidence="17">
    <location>
        <begin position="1"/>
        <end position="27"/>
    </location>
</feature>
<evidence type="ECO:0000256" key="7">
    <source>
        <dbReference type="ARBA" id="ARBA00022454"/>
    </source>
</evidence>
<keyword evidence="22" id="KW-1185">Reference proteome</keyword>
<dbReference type="InterPro" id="IPR007125">
    <property type="entry name" value="H2A/H2B/H3"/>
</dbReference>
<keyword evidence="7" id="KW-0158">Chromosome</keyword>
<evidence type="ECO:0000256" key="6">
    <source>
        <dbReference type="ARBA" id="ARBA00017057"/>
    </source>
</evidence>
<feature type="domain" description="Histone H2A C-terminal" evidence="20">
    <location>
        <begin position="98"/>
        <end position="132"/>
    </location>
</feature>
<dbReference type="PANTHER" id="PTHR23430">
    <property type="entry name" value="HISTONE H2A"/>
    <property type="match status" value="1"/>
</dbReference>
<feature type="transmembrane region" description="Helical" evidence="18">
    <location>
        <begin position="211"/>
        <end position="229"/>
    </location>
</feature>
<evidence type="ECO:0000256" key="15">
    <source>
        <dbReference type="ARBA" id="ARBA00023242"/>
    </source>
</evidence>
<evidence type="ECO:0000313" key="21">
    <source>
        <dbReference type="EMBL" id="KAF9443947.1"/>
    </source>
</evidence>
<dbReference type="InterPro" id="IPR032458">
    <property type="entry name" value="Histone_H2A_CS"/>
</dbReference>
<organism evidence="21 22">
    <name type="scientific">Macrolepiota fuliginosa MF-IS2</name>
    <dbReference type="NCBI Taxonomy" id="1400762"/>
    <lineage>
        <taxon>Eukaryota</taxon>
        <taxon>Fungi</taxon>
        <taxon>Dikarya</taxon>
        <taxon>Basidiomycota</taxon>
        <taxon>Agaricomycotina</taxon>
        <taxon>Agaricomycetes</taxon>
        <taxon>Agaricomycetidae</taxon>
        <taxon>Agaricales</taxon>
        <taxon>Agaricineae</taxon>
        <taxon>Agaricaceae</taxon>
        <taxon>Macrolepiota</taxon>
    </lineage>
</organism>
<evidence type="ECO:0000259" key="20">
    <source>
        <dbReference type="Pfam" id="PF16211"/>
    </source>
</evidence>
<evidence type="ECO:0000256" key="1">
    <source>
        <dbReference type="ARBA" id="ARBA00004123"/>
    </source>
</evidence>
<dbReference type="GO" id="GO:0003677">
    <property type="term" value="F:DNA binding"/>
    <property type="evidence" value="ECO:0007669"/>
    <property type="project" value="UniProtKB-KW"/>
</dbReference>
<evidence type="ECO:0000256" key="14">
    <source>
        <dbReference type="ARBA" id="ARBA00023136"/>
    </source>
</evidence>
<evidence type="ECO:0000256" key="11">
    <source>
        <dbReference type="ARBA" id="ARBA00022989"/>
    </source>
</evidence>
<evidence type="ECO:0000256" key="13">
    <source>
        <dbReference type="ARBA" id="ARBA00023125"/>
    </source>
</evidence>
<keyword evidence="11 18" id="KW-1133">Transmembrane helix</keyword>
<dbReference type="Pfam" id="PF16211">
    <property type="entry name" value="Histone_H2A_C"/>
    <property type="match status" value="1"/>
</dbReference>
<dbReference type="GO" id="GO:0030527">
    <property type="term" value="F:structural constituent of chromatin"/>
    <property type="evidence" value="ECO:0007669"/>
    <property type="project" value="InterPro"/>
</dbReference>
<evidence type="ECO:0000256" key="16">
    <source>
        <dbReference type="ARBA" id="ARBA00023269"/>
    </source>
</evidence>
<keyword evidence="16" id="KW-0544">Nucleosome core</keyword>
<keyword evidence="9 18" id="KW-0812">Transmembrane</keyword>
<dbReference type="GO" id="GO:0046982">
    <property type="term" value="F:protein heterodimerization activity"/>
    <property type="evidence" value="ECO:0007669"/>
    <property type="project" value="InterPro"/>
</dbReference>
<evidence type="ECO:0000256" key="4">
    <source>
        <dbReference type="ARBA" id="ARBA00007324"/>
    </source>
</evidence>
<dbReference type="InterPro" id="IPR032454">
    <property type="entry name" value="Histone_H2A_C"/>
</dbReference>
<evidence type="ECO:0000313" key="22">
    <source>
        <dbReference type="Proteomes" id="UP000807342"/>
    </source>
</evidence>
<evidence type="ECO:0000256" key="18">
    <source>
        <dbReference type="SAM" id="Phobius"/>
    </source>
</evidence>
<comment type="caution">
    <text evidence="21">The sequence shown here is derived from an EMBL/GenBank/DDBJ whole genome shotgun (WGS) entry which is preliminary data.</text>
</comment>
<accession>A0A9P6BY86</accession>
<proteinExistence type="inferred from homology"/>
<dbReference type="Pfam" id="PF06703">
    <property type="entry name" value="SPC25"/>
    <property type="match status" value="1"/>
</dbReference>
<dbReference type="GO" id="GO:0005634">
    <property type="term" value="C:nucleus"/>
    <property type="evidence" value="ECO:0007669"/>
    <property type="project" value="UniProtKB-SubCell"/>
</dbReference>
<comment type="similarity">
    <text evidence="4">Belongs to the SPCS2 family.</text>
</comment>
<dbReference type="GO" id="GO:0000786">
    <property type="term" value="C:nucleosome"/>
    <property type="evidence" value="ECO:0007669"/>
    <property type="project" value="UniProtKB-KW"/>
</dbReference>
<evidence type="ECO:0000256" key="12">
    <source>
        <dbReference type="ARBA" id="ARBA00022990"/>
    </source>
</evidence>
<feature type="compositionally biased region" description="Basic and acidic residues" evidence="17">
    <location>
        <begin position="130"/>
        <end position="145"/>
    </location>
</feature>
<comment type="similarity">
    <text evidence="5">Belongs to the histone H2A family.</text>
</comment>
<evidence type="ECO:0000256" key="9">
    <source>
        <dbReference type="ARBA" id="ARBA00022692"/>
    </source>
</evidence>
<dbReference type="SMART" id="SM00414">
    <property type="entry name" value="H2A"/>
    <property type="match status" value="1"/>
</dbReference>
<sequence>MSGKGKAGKSSGGKAGADSKSTSRSAKAGLQFPVGRVHRLLKKGNYAQRVGAGAPVYLAAVLEYLAAEILELAGNAARDNKKQRIVPRHLQLAIRNDEELHKLLGNVVISQGGVVPHIAPELLPSKSGKGKKDEGDAKQANHSDQQRATSEPPDRPTGPLAIPVPAEDRDVVKVNNANATELKNACDDAVKRYLARPELFKQIHVHTDVRLGLGWLSVFVAGGTALYGWKIDFETSKPVVWAGVILYVVLTTIQTLYAYFIEGDTVFMGKRKTFSKRIITERISLSSKTQPATKPTKTKSTSTPPAYTLSIAYVRSTNAGKSLLAKGKTKVQRGYTAFFDEQGTMDQEAFEKWVGEAVEGAMDGKNA</sequence>
<dbReference type="Pfam" id="PF00125">
    <property type="entry name" value="Histone"/>
    <property type="match status" value="1"/>
</dbReference>
<dbReference type="PROSITE" id="PS00046">
    <property type="entry name" value="HISTONE_H2A"/>
    <property type="match status" value="1"/>
</dbReference>
<feature type="region of interest" description="Disordered" evidence="17">
    <location>
        <begin position="120"/>
        <end position="165"/>
    </location>
</feature>
<dbReference type="Proteomes" id="UP000807342">
    <property type="component" value="Unassembled WGS sequence"/>
</dbReference>
<evidence type="ECO:0000256" key="2">
    <source>
        <dbReference type="ARBA" id="ARBA00004286"/>
    </source>
</evidence>
<dbReference type="FunFam" id="1.10.20.10:FF:000008">
    <property type="entry name" value="Histone H2A"/>
    <property type="match status" value="1"/>
</dbReference>
<keyword evidence="12" id="KW-0007">Acetylation</keyword>
<evidence type="ECO:0000256" key="3">
    <source>
        <dbReference type="ARBA" id="ARBA00004477"/>
    </source>
</evidence>
<feature type="domain" description="Core Histone H2A/H2B/H3" evidence="19">
    <location>
        <begin position="19"/>
        <end position="95"/>
    </location>
</feature>
<dbReference type="SUPFAM" id="SSF47113">
    <property type="entry name" value="Histone-fold"/>
    <property type="match status" value="1"/>
</dbReference>
<protein>
    <recommendedName>
        <fullName evidence="6">Signal peptidase complex subunit 2</fullName>
    </recommendedName>
</protein>
<name>A0A9P6BY86_9AGAR</name>
<dbReference type="EMBL" id="MU151420">
    <property type="protein sequence ID" value="KAF9443947.1"/>
    <property type="molecule type" value="Genomic_DNA"/>
</dbReference>
<evidence type="ECO:0000256" key="5">
    <source>
        <dbReference type="ARBA" id="ARBA00010691"/>
    </source>
</evidence>
<keyword evidence="15" id="KW-0539">Nucleus</keyword>
<evidence type="ECO:0000256" key="8">
    <source>
        <dbReference type="ARBA" id="ARBA00022481"/>
    </source>
</evidence>
<dbReference type="InterPro" id="IPR009072">
    <property type="entry name" value="Histone-fold"/>
</dbReference>
<dbReference type="GO" id="GO:0006465">
    <property type="term" value="P:signal peptide processing"/>
    <property type="evidence" value="ECO:0007669"/>
    <property type="project" value="InterPro"/>
</dbReference>
<keyword evidence="8" id="KW-0488">Methylation</keyword>
<reference evidence="21" key="1">
    <citation type="submission" date="2020-11" db="EMBL/GenBank/DDBJ databases">
        <authorList>
            <consortium name="DOE Joint Genome Institute"/>
            <person name="Ahrendt S."/>
            <person name="Riley R."/>
            <person name="Andreopoulos W."/>
            <person name="Labutti K."/>
            <person name="Pangilinan J."/>
            <person name="Ruiz-Duenas F.J."/>
            <person name="Barrasa J.M."/>
            <person name="Sanchez-Garcia M."/>
            <person name="Camarero S."/>
            <person name="Miyauchi S."/>
            <person name="Serrano A."/>
            <person name="Linde D."/>
            <person name="Babiker R."/>
            <person name="Drula E."/>
            <person name="Ayuso-Fernandez I."/>
            <person name="Pacheco R."/>
            <person name="Padilla G."/>
            <person name="Ferreira P."/>
            <person name="Barriuso J."/>
            <person name="Kellner H."/>
            <person name="Castanera R."/>
            <person name="Alfaro M."/>
            <person name="Ramirez L."/>
            <person name="Pisabarro A.G."/>
            <person name="Kuo A."/>
            <person name="Tritt A."/>
            <person name="Lipzen A."/>
            <person name="He G."/>
            <person name="Yan M."/>
            <person name="Ng V."/>
            <person name="Cullen D."/>
            <person name="Martin F."/>
            <person name="Rosso M.-N."/>
            <person name="Henrissat B."/>
            <person name="Hibbett D."/>
            <person name="Martinez A.T."/>
            <person name="Grigoriev I.V."/>
        </authorList>
    </citation>
    <scope>NUCLEOTIDE SEQUENCE</scope>
    <source>
        <strain evidence="21">MF-IS2</strain>
    </source>
</reference>
<gene>
    <name evidence="21" type="ORF">P691DRAFT_787364</name>
</gene>
<evidence type="ECO:0000259" key="19">
    <source>
        <dbReference type="Pfam" id="PF00125"/>
    </source>
</evidence>
<dbReference type="InterPro" id="IPR009582">
    <property type="entry name" value="Spc2/SPCS2"/>
</dbReference>
<evidence type="ECO:0000256" key="10">
    <source>
        <dbReference type="ARBA" id="ARBA00022824"/>
    </source>
</evidence>
<dbReference type="AlphaFoldDB" id="A0A9P6BY86"/>
<dbReference type="GO" id="GO:0005787">
    <property type="term" value="C:signal peptidase complex"/>
    <property type="evidence" value="ECO:0007669"/>
    <property type="project" value="InterPro"/>
</dbReference>
<keyword evidence="13" id="KW-0238">DNA-binding</keyword>
<comment type="subcellular location">
    <subcellularLocation>
        <location evidence="2">Chromosome</location>
    </subcellularLocation>
    <subcellularLocation>
        <location evidence="3">Endoplasmic reticulum membrane</location>
        <topology evidence="3">Multi-pass membrane protein</topology>
    </subcellularLocation>
    <subcellularLocation>
        <location evidence="1">Nucleus</location>
    </subcellularLocation>
</comment>
<feature type="transmembrane region" description="Helical" evidence="18">
    <location>
        <begin position="241"/>
        <end position="261"/>
    </location>
</feature>
<evidence type="ECO:0000256" key="17">
    <source>
        <dbReference type="SAM" id="MobiDB-lite"/>
    </source>
</evidence>